<name>A0A3R7KEC1_TRYRA</name>
<gene>
    <name evidence="2" type="ORF">TraAM80_08577</name>
</gene>
<keyword evidence="3" id="KW-1185">Reference proteome</keyword>
<comment type="caution">
    <text evidence="2">The sequence shown here is derived from an EMBL/GenBank/DDBJ whole genome shotgun (WGS) entry which is preliminary data.</text>
</comment>
<feature type="domain" description="Retrotransposon hot spot protein,C-terminal" evidence="1">
    <location>
        <begin position="2"/>
        <end position="49"/>
    </location>
</feature>
<dbReference type="RefSeq" id="XP_029234832.1">
    <property type="nucleotide sequence ID" value="XM_029385320.1"/>
</dbReference>
<accession>A0A3R7KEC1</accession>
<dbReference type="GeneID" id="40332510"/>
<dbReference type="AlphaFoldDB" id="A0A3R7KEC1"/>
<evidence type="ECO:0000313" key="2">
    <source>
        <dbReference type="EMBL" id="RNE98785.1"/>
    </source>
</evidence>
<evidence type="ECO:0000313" key="3">
    <source>
        <dbReference type="Proteomes" id="UP000283634"/>
    </source>
</evidence>
<sequence length="121" mass="13548">MPGIGRAVAACSCLLYQLLHYDAEQLHAVACLIGERAFLFDRTTKTVFFFGYSTPAMENLFGGLHADEGVYYLRRDGVEEDVARQNASHWVGHARRVVSKRNWLQGLGGGHGRPPDHHERP</sequence>
<dbReference type="EMBL" id="MKGL01000435">
    <property type="protein sequence ID" value="RNE98785.1"/>
    <property type="molecule type" value="Genomic_DNA"/>
</dbReference>
<proteinExistence type="predicted"/>
<protein>
    <submittedName>
        <fullName evidence="2">Retrotransposon hot spot (RHS) protein</fullName>
    </submittedName>
</protein>
<dbReference type="Proteomes" id="UP000283634">
    <property type="component" value="Unassembled WGS sequence"/>
</dbReference>
<dbReference type="InterPro" id="IPR046836">
    <property type="entry name" value="RHS_C"/>
</dbReference>
<dbReference type="Pfam" id="PF07999">
    <property type="entry name" value="RHSP"/>
    <property type="match status" value="1"/>
</dbReference>
<evidence type="ECO:0000259" key="1">
    <source>
        <dbReference type="Pfam" id="PF07999"/>
    </source>
</evidence>
<organism evidence="2 3">
    <name type="scientific">Trypanosoma rangeli</name>
    <dbReference type="NCBI Taxonomy" id="5698"/>
    <lineage>
        <taxon>Eukaryota</taxon>
        <taxon>Discoba</taxon>
        <taxon>Euglenozoa</taxon>
        <taxon>Kinetoplastea</taxon>
        <taxon>Metakinetoplastina</taxon>
        <taxon>Trypanosomatida</taxon>
        <taxon>Trypanosomatidae</taxon>
        <taxon>Trypanosoma</taxon>
        <taxon>Herpetosoma</taxon>
    </lineage>
</organism>
<dbReference type="OrthoDB" id="252338at2759"/>
<reference evidence="2 3" key="1">
    <citation type="journal article" date="2018" name="BMC Genomics">
        <title>Genomic comparison of Trypanosoma conorhini and Trypanosoma rangeli to Trypanosoma cruzi strains of high and low virulence.</title>
        <authorList>
            <person name="Bradwell K.R."/>
            <person name="Koparde V.N."/>
            <person name="Matveyev A.V."/>
            <person name="Serrano M.G."/>
            <person name="Alves J.M."/>
            <person name="Parikh H."/>
            <person name="Huang B."/>
            <person name="Lee V."/>
            <person name="Espinosa-Alvarez O."/>
            <person name="Ortiz P.A."/>
            <person name="Costa-Martins A.G."/>
            <person name="Teixeira M.M."/>
            <person name="Buck G.A."/>
        </authorList>
    </citation>
    <scope>NUCLEOTIDE SEQUENCE [LARGE SCALE GENOMIC DNA]</scope>
    <source>
        <strain evidence="2 3">AM80</strain>
    </source>
</reference>